<dbReference type="InterPro" id="IPR036691">
    <property type="entry name" value="Endo/exonu/phosph_ase_sf"/>
</dbReference>
<evidence type="ECO:0000313" key="3">
    <source>
        <dbReference type="RefSeq" id="XP_005095538.1"/>
    </source>
</evidence>
<dbReference type="Proteomes" id="UP000694888">
    <property type="component" value="Unplaced"/>
</dbReference>
<dbReference type="Pfam" id="PF03372">
    <property type="entry name" value="Exo_endo_phos"/>
    <property type="match status" value="1"/>
</dbReference>
<reference evidence="3" key="1">
    <citation type="submission" date="2025-08" db="UniProtKB">
        <authorList>
            <consortium name="RefSeq"/>
        </authorList>
    </citation>
    <scope>IDENTIFICATION</scope>
</reference>
<gene>
    <name evidence="3" type="primary">LOC101845458</name>
</gene>
<dbReference type="InterPro" id="IPR027124">
    <property type="entry name" value="Swc5/CFDP1/2"/>
</dbReference>
<evidence type="ECO:0000259" key="1">
    <source>
        <dbReference type="Pfam" id="PF03372"/>
    </source>
</evidence>
<accession>A0ABM0JK23</accession>
<dbReference type="Gene3D" id="3.60.10.10">
    <property type="entry name" value="Endonuclease/exonuclease/phosphatase"/>
    <property type="match status" value="1"/>
</dbReference>
<dbReference type="PANTHER" id="PTHR23227">
    <property type="entry name" value="BUCENTAUR RELATED"/>
    <property type="match status" value="1"/>
</dbReference>
<proteinExistence type="predicted"/>
<name>A0ABM0JK23_APLCA</name>
<feature type="domain" description="Endonuclease/exonuclease/phosphatase" evidence="1">
    <location>
        <begin position="15"/>
        <end position="165"/>
    </location>
</feature>
<dbReference type="InterPro" id="IPR005135">
    <property type="entry name" value="Endo/exonuclease/phosphatase"/>
</dbReference>
<dbReference type="SUPFAM" id="SSF56219">
    <property type="entry name" value="DNase I-like"/>
    <property type="match status" value="1"/>
</dbReference>
<dbReference type="RefSeq" id="XP_005095538.1">
    <property type="nucleotide sequence ID" value="XM_005095481.1"/>
</dbReference>
<keyword evidence="2" id="KW-1185">Reference proteome</keyword>
<evidence type="ECO:0000313" key="2">
    <source>
        <dbReference type="Proteomes" id="UP000694888"/>
    </source>
</evidence>
<organism evidence="2 3">
    <name type="scientific">Aplysia californica</name>
    <name type="common">California sea hare</name>
    <dbReference type="NCBI Taxonomy" id="6500"/>
    <lineage>
        <taxon>Eukaryota</taxon>
        <taxon>Metazoa</taxon>
        <taxon>Spiralia</taxon>
        <taxon>Lophotrochozoa</taxon>
        <taxon>Mollusca</taxon>
        <taxon>Gastropoda</taxon>
        <taxon>Heterobranchia</taxon>
        <taxon>Euthyneura</taxon>
        <taxon>Tectipleura</taxon>
        <taxon>Aplysiida</taxon>
        <taxon>Aplysioidea</taxon>
        <taxon>Aplysiidae</taxon>
        <taxon>Aplysia</taxon>
    </lineage>
</organism>
<dbReference type="CDD" id="cd09076">
    <property type="entry name" value="L1-EN"/>
    <property type="match status" value="1"/>
</dbReference>
<dbReference type="GeneID" id="101845458"/>
<protein>
    <submittedName>
        <fullName evidence="3">Craniofacial development protein 2-like</fullName>
    </submittedName>
</protein>
<dbReference type="PANTHER" id="PTHR23227:SF67">
    <property type="entry name" value="CRANIOFACIAL DEVELOPMENT PROTEIN 2-LIKE"/>
    <property type="match status" value="1"/>
</dbReference>
<sequence>MTTGLDTTNLEKTENIRKTAIIDRELTRLNVDITALQETRLANSGTNRERNYTFFWKGLGEDERRIHGVGFAVHNRLLNRISTPQGISERITVMEMENKTGKAHFISAYAPTRTTENEKKDQFFEEHQDAINNVPKADQLFLTGDFNARVGTENKVLPTSLGPFGLGKINENGQRLLEFCTNNNLCISNTFYSGNDRHKVSWCRPRLGHWQQIDFIIVRKKDANMVKQTRSFYSADCNTHHLLL</sequence>